<dbReference type="Proteomes" id="UP000887159">
    <property type="component" value="Unassembled WGS sequence"/>
</dbReference>
<evidence type="ECO:0000256" key="1">
    <source>
        <dbReference type="SAM" id="MobiDB-lite"/>
    </source>
</evidence>
<feature type="compositionally biased region" description="Basic residues" evidence="1">
    <location>
        <begin position="385"/>
        <end position="397"/>
    </location>
</feature>
<dbReference type="SUPFAM" id="SSF57756">
    <property type="entry name" value="Retrovirus zinc finger-like domains"/>
    <property type="match status" value="1"/>
</dbReference>
<accession>A0A8X7BIS5</accession>
<feature type="region of interest" description="Disordered" evidence="1">
    <location>
        <begin position="379"/>
        <end position="398"/>
    </location>
</feature>
<sequence>MNGTSLVLPSLNIDKVSEHARFLILSLPNNEMLQKSPFAIHKAIQGISGEPKSVKKLRSGDLLIETSSALQTKSLVNQNIFRLSVNSGYLNCKLRSYIPNPLRCFKCQRFGHSQNSCRRKLTCSRCAAVGHSSTDCTLEPKCINCSQIHTADSKLCPKWKTEKEIQTIKTNRKISYFEARKLIAPQFSQTYAQVAKPSIATSTTQTDENITKVKCPPLQILKPLLSVPHPNASPSITSNSTSSSTTQVNLLPSASSIRPTTQTESRLPEPISSAAAPDNSLNTSASSLSTETRLLKTSNKFAALSTEIQSLVPQVHLLPSTSTLATVSEPQPPNPTSNDTPSITNTHQMKTMFTPLPAETCPAVETATSITDTFPFTSQDAKQTLKSRKKRRPKRSITSKIDTQLTPHKPKKKYTFTGYIRRRHAYIRRCRRGGITTKTNSRESNRKIFG</sequence>
<feature type="region of interest" description="Disordered" evidence="1">
    <location>
        <begin position="229"/>
        <end position="289"/>
    </location>
</feature>
<feature type="domain" description="CCHC-type" evidence="2">
    <location>
        <begin position="122"/>
        <end position="138"/>
    </location>
</feature>
<proteinExistence type="predicted"/>
<keyword evidence="4" id="KW-1185">Reference proteome</keyword>
<dbReference type="AlphaFoldDB" id="A0A8X7BIS5"/>
<dbReference type="GO" id="GO:0003676">
    <property type="term" value="F:nucleic acid binding"/>
    <property type="evidence" value="ECO:0007669"/>
    <property type="project" value="InterPro"/>
</dbReference>
<feature type="compositionally biased region" description="Polar residues" evidence="1">
    <location>
        <begin position="247"/>
        <end position="265"/>
    </location>
</feature>
<feature type="compositionally biased region" description="Polar residues" evidence="1">
    <location>
        <begin position="336"/>
        <end position="345"/>
    </location>
</feature>
<gene>
    <name evidence="3" type="primary">NCL1_42224</name>
    <name evidence="3" type="ORF">TNCV_2620891</name>
</gene>
<dbReference type="EMBL" id="BMAU01021401">
    <property type="protein sequence ID" value="GFY31952.1"/>
    <property type="molecule type" value="Genomic_DNA"/>
</dbReference>
<evidence type="ECO:0000259" key="2">
    <source>
        <dbReference type="SMART" id="SM00343"/>
    </source>
</evidence>
<reference evidence="3" key="1">
    <citation type="submission" date="2020-08" db="EMBL/GenBank/DDBJ databases">
        <title>Multicomponent nature underlies the extraordinary mechanical properties of spider dragline silk.</title>
        <authorList>
            <person name="Kono N."/>
            <person name="Nakamura H."/>
            <person name="Mori M."/>
            <person name="Yoshida Y."/>
            <person name="Ohtoshi R."/>
            <person name="Malay A.D."/>
            <person name="Moran D.A.P."/>
            <person name="Tomita M."/>
            <person name="Numata K."/>
            <person name="Arakawa K."/>
        </authorList>
    </citation>
    <scope>NUCLEOTIDE SEQUENCE</scope>
</reference>
<dbReference type="SMART" id="SM00343">
    <property type="entry name" value="ZnF_C2HC"/>
    <property type="match status" value="2"/>
</dbReference>
<comment type="caution">
    <text evidence="3">The sequence shown here is derived from an EMBL/GenBank/DDBJ whole genome shotgun (WGS) entry which is preliminary data.</text>
</comment>
<dbReference type="GO" id="GO:0008270">
    <property type="term" value="F:zinc ion binding"/>
    <property type="evidence" value="ECO:0007669"/>
    <property type="project" value="InterPro"/>
</dbReference>
<feature type="compositionally biased region" description="Low complexity" evidence="1">
    <location>
        <begin position="279"/>
        <end position="289"/>
    </location>
</feature>
<feature type="region of interest" description="Disordered" evidence="1">
    <location>
        <begin position="324"/>
        <end position="345"/>
    </location>
</feature>
<feature type="domain" description="CCHC-type" evidence="2">
    <location>
        <begin position="103"/>
        <end position="119"/>
    </location>
</feature>
<evidence type="ECO:0000313" key="3">
    <source>
        <dbReference type="EMBL" id="GFY31952.1"/>
    </source>
</evidence>
<dbReference type="Gene3D" id="4.10.60.10">
    <property type="entry name" value="Zinc finger, CCHC-type"/>
    <property type="match status" value="1"/>
</dbReference>
<protein>
    <recommendedName>
        <fullName evidence="2">CCHC-type domain-containing protein</fullName>
    </recommendedName>
</protein>
<dbReference type="InterPro" id="IPR036875">
    <property type="entry name" value="Znf_CCHC_sf"/>
</dbReference>
<evidence type="ECO:0000313" key="4">
    <source>
        <dbReference type="Proteomes" id="UP000887159"/>
    </source>
</evidence>
<name>A0A8X7BIS5_TRICX</name>
<organism evidence="3 4">
    <name type="scientific">Trichonephila clavipes</name>
    <name type="common">Golden silk orbweaver</name>
    <name type="synonym">Nephila clavipes</name>
    <dbReference type="NCBI Taxonomy" id="2585209"/>
    <lineage>
        <taxon>Eukaryota</taxon>
        <taxon>Metazoa</taxon>
        <taxon>Ecdysozoa</taxon>
        <taxon>Arthropoda</taxon>
        <taxon>Chelicerata</taxon>
        <taxon>Arachnida</taxon>
        <taxon>Araneae</taxon>
        <taxon>Araneomorphae</taxon>
        <taxon>Entelegynae</taxon>
        <taxon>Araneoidea</taxon>
        <taxon>Nephilidae</taxon>
        <taxon>Trichonephila</taxon>
    </lineage>
</organism>
<dbReference type="InterPro" id="IPR001878">
    <property type="entry name" value="Znf_CCHC"/>
</dbReference>
<feature type="compositionally biased region" description="Low complexity" evidence="1">
    <location>
        <begin position="233"/>
        <end position="246"/>
    </location>
</feature>